<keyword evidence="10" id="KW-1133">Transmembrane helix</keyword>
<evidence type="ECO:0000313" key="15">
    <source>
        <dbReference type="Proteomes" id="UP000010808"/>
    </source>
</evidence>
<feature type="domain" description="HAMP" evidence="13">
    <location>
        <begin position="174"/>
        <end position="226"/>
    </location>
</feature>
<keyword evidence="7" id="KW-0902">Two-component regulatory system</keyword>
<evidence type="ECO:0000256" key="7">
    <source>
        <dbReference type="ARBA" id="ARBA00023012"/>
    </source>
</evidence>
<dbReference type="SUPFAM" id="SSF55874">
    <property type="entry name" value="ATPase domain of HSP90 chaperone/DNA topoisomerase II/histidine kinase"/>
    <property type="match status" value="1"/>
</dbReference>
<dbReference type="KEGG" id="dhy:DESAM_21211"/>
<dbReference type="Proteomes" id="UP000010808">
    <property type="component" value="Chromosome"/>
</dbReference>
<evidence type="ECO:0000256" key="4">
    <source>
        <dbReference type="ARBA" id="ARBA00022553"/>
    </source>
</evidence>
<dbReference type="Gene3D" id="1.10.287.130">
    <property type="match status" value="1"/>
</dbReference>
<dbReference type="InterPro" id="IPR005467">
    <property type="entry name" value="His_kinase_dom"/>
</dbReference>
<dbReference type="InterPro" id="IPR036097">
    <property type="entry name" value="HisK_dim/P_sf"/>
</dbReference>
<feature type="domain" description="Histidine kinase" evidence="11">
    <location>
        <begin position="273"/>
        <end position="498"/>
    </location>
</feature>
<dbReference type="AlphaFoldDB" id="L0RB98"/>
<dbReference type="CDD" id="cd16922">
    <property type="entry name" value="HATPase_EvgS-ArcB-TorS-like"/>
    <property type="match status" value="1"/>
</dbReference>
<dbReference type="PROSITE" id="PS50110">
    <property type="entry name" value="RESPONSE_REGULATORY"/>
    <property type="match status" value="1"/>
</dbReference>
<sequence length="781" mass="87621">MNNSLRLKISIGTGLILMLFFFLLGYYIVDSQKKLLEDSLYDNGNRIASLAARSCAEYLPRFSFFLIEDLAISIEQSPQIAFCEVFDKDGVSLLQSGNIVSKDHNVKNKPSYGENVMIVTRPIYNDNENIGRVEIGLKLDKVKKEIKEKTISLIVLFSSCMLCTIIALDAFFQRILITPLKLLANKTRKIARRKFVTVDVGSRMDEIGVLALNFNHMSRNLESLYKTLEVKVQERTSELENANQRLVKAISKSEAMAVEAAKGTVAKSQFLAAMSHEIRTPMNAILGMAEILANSELDSEQKRFVGILQESGEALLHLINEILDLSKIESGEISFENTDLDLDRIIGKAFKVTAHAGHGKGLELAYNINRDVPVLMMGDPSRLQQIFVNLIGNAIKFTERGFVVVETSLKHDTEFGLGNRMNIHFAIRDSGIGIEEDKVDAIFDRFTQADSSTTRKYGGTGLGLSICKSLCEAMGGKIWIESKKGFGTTVNLQIPFTKDPRGSAYRSPFRNKSILVIDDQDYSRQSFSVRLSSRAGKIDKAQNMEVGREFLSDSIKSGKPYDLVLIRDTIHGWNWQRTVSAVTDMNFPEEKIILLTTVGHDYIKNFAGAVHLSPPDLHTLEKSAKDIFNRKEKQAANEIDTIKSKAVPNNTKIRPLNILLVEDNKANCMLIELFFRDLPHTLHIANNGEEGFNRVQNEHFDMIFMDIEMPIMDGYECTRTIRTWENNTDITPCIIVALTAHALTEAKEKITDAGCDSFLTKPISKDKIVNTINELCKPMMS</sequence>
<dbReference type="SMART" id="SM00304">
    <property type="entry name" value="HAMP"/>
    <property type="match status" value="1"/>
</dbReference>
<dbReference type="FunFam" id="3.30.565.10:FF:000010">
    <property type="entry name" value="Sensor histidine kinase RcsC"/>
    <property type="match status" value="1"/>
</dbReference>
<protein>
    <recommendedName>
        <fullName evidence="3">histidine kinase</fullName>
        <ecNumber evidence="3">2.7.13.3</ecNumber>
    </recommendedName>
</protein>
<dbReference type="InterPro" id="IPR011006">
    <property type="entry name" value="CheY-like_superfamily"/>
</dbReference>
<dbReference type="EC" id="2.7.13.3" evidence="3"/>
<dbReference type="PANTHER" id="PTHR45339">
    <property type="entry name" value="HYBRID SIGNAL TRANSDUCTION HISTIDINE KINASE J"/>
    <property type="match status" value="1"/>
</dbReference>
<dbReference type="GO" id="GO:0000155">
    <property type="term" value="F:phosphorelay sensor kinase activity"/>
    <property type="evidence" value="ECO:0007669"/>
    <property type="project" value="InterPro"/>
</dbReference>
<evidence type="ECO:0000256" key="2">
    <source>
        <dbReference type="ARBA" id="ARBA00004370"/>
    </source>
</evidence>
<evidence type="ECO:0000256" key="9">
    <source>
        <dbReference type="SAM" id="Coils"/>
    </source>
</evidence>
<dbReference type="SUPFAM" id="SSF52172">
    <property type="entry name" value="CheY-like"/>
    <property type="match status" value="2"/>
</dbReference>
<evidence type="ECO:0000256" key="6">
    <source>
        <dbReference type="ARBA" id="ARBA00022777"/>
    </source>
</evidence>
<evidence type="ECO:0000256" key="3">
    <source>
        <dbReference type="ARBA" id="ARBA00012438"/>
    </source>
</evidence>
<dbReference type="PANTHER" id="PTHR45339:SF1">
    <property type="entry name" value="HYBRID SIGNAL TRANSDUCTION HISTIDINE KINASE J"/>
    <property type="match status" value="1"/>
</dbReference>
<feature type="transmembrane region" description="Helical" evidence="10">
    <location>
        <begin position="6"/>
        <end position="29"/>
    </location>
</feature>
<feature type="modified residue" description="4-aspartylphosphate" evidence="8">
    <location>
        <position position="706"/>
    </location>
</feature>
<keyword evidence="10" id="KW-0812">Transmembrane</keyword>
<feature type="coiled-coil region" evidence="9">
    <location>
        <begin position="225"/>
        <end position="252"/>
    </location>
</feature>
<comment type="catalytic activity">
    <reaction evidence="1">
        <text>ATP + protein L-histidine = ADP + protein N-phospho-L-histidine.</text>
        <dbReference type="EC" id="2.7.13.3"/>
    </reaction>
</comment>
<dbReference type="CDD" id="cd00082">
    <property type="entry name" value="HisKA"/>
    <property type="match status" value="1"/>
</dbReference>
<evidence type="ECO:0000259" key="11">
    <source>
        <dbReference type="PROSITE" id="PS50109"/>
    </source>
</evidence>
<evidence type="ECO:0000259" key="12">
    <source>
        <dbReference type="PROSITE" id="PS50110"/>
    </source>
</evidence>
<dbReference type="PROSITE" id="PS50885">
    <property type="entry name" value="HAMP"/>
    <property type="match status" value="1"/>
</dbReference>
<comment type="subcellular location">
    <subcellularLocation>
        <location evidence="2">Membrane</location>
    </subcellularLocation>
</comment>
<keyword evidence="4 8" id="KW-0597">Phosphoprotein</keyword>
<dbReference type="SMART" id="SM00387">
    <property type="entry name" value="HATPase_c"/>
    <property type="match status" value="1"/>
</dbReference>
<dbReference type="PRINTS" id="PR00344">
    <property type="entry name" value="BCTRLSENSOR"/>
</dbReference>
<dbReference type="InterPro" id="IPR003594">
    <property type="entry name" value="HATPase_dom"/>
</dbReference>
<dbReference type="CDD" id="cd17546">
    <property type="entry name" value="REC_hyHK_CKI1_RcsC-like"/>
    <property type="match status" value="1"/>
</dbReference>
<evidence type="ECO:0000259" key="13">
    <source>
        <dbReference type="PROSITE" id="PS50885"/>
    </source>
</evidence>
<keyword evidence="5" id="KW-0808">Transferase</keyword>
<proteinExistence type="predicted"/>
<dbReference type="PATRIC" id="fig|1121451.3.peg.1462"/>
<dbReference type="EMBL" id="FO203522">
    <property type="protein sequence ID" value="CCO23492.1"/>
    <property type="molecule type" value="Genomic_DNA"/>
</dbReference>
<organism evidence="14 15">
    <name type="scientific">Maridesulfovibrio hydrothermalis AM13 = DSM 14728</name>
    <dbReference type="NCBI Taxonomy" id="1121451"/>
    <lineage>
        <taxon>Bacteria</taxon>
        <taxon>Pseudomonadati</taxon>
        <taxon>Thermodesulfobacteriota</taxon>
        <taxon>Desulfovibrionia</taxon>
        <taxon>Desulfovibrionales</taxon>
        <taxon>Desulfovibrionaceae</taxon>
        <taxon>Maridesulfovibrio</taxon>
    </lineage>
</organism>
<dbReference type="PROSITE" id="PS50109">
    <property type="entry name" value="HIS_KIN"/>
    <property type="match status" value="1"/>
</dbReference>
<dbReference type="GO" id="GO:0016020">
    <property type="term" value="C:membrane"/>
    <property type="evidence" value="ECO:0007669"/>
    <property type="project" value="UniProtKB-SubCell"/>
</dbReference>
<dbReference type="HOGENOM" id="CLU_000445_104_15_7"/>
<dbReference type="InterPro" id="IPR001789">
    <property type="entry name" value="Sig_transdc_resp-reg_receiver"/>
</dbReference>
<feature type="transmembrane region" description="Helical" evidence="10">
    <location>
        <begin position="151"/>
        <end position="172"/>
    </location>
</feature>
<dbReference type="RefSeq" id="WP_015336096.1">
    <property type="nucleotide sequence ID" value="NC_020055.1"/>
</dbReference>
<keyword evidence="10" id="KW-0472">Membrane</keyword>
<evidence type="ECO:0000256" key="8">
    <source>
        <dbReference type="PROSITE-ProRule" id="PRU00169"/>
    </source>
</evidence>
<dbReference type="InterPro" id="IPR004358">
    <property type="entry name" value="Sig_transdc_His_kin-like_C"/>
</dbReference>
<dbReference type="eggNOG" id="COG2205">
    <property type="taxonomic scope" value="Bacteria"/>
</dbReference>
<dbReference type="Gene3D" id="6.10.340.10">
    <property type="match status" value="1"/>
</dbReference>
<dbReference type="SMART" id="SM00388">
    <property type="entry name" value="HisKA"/>
    <property type="match status" value="1"/>
</dbReference>
<dbReference type="OrthoDB" id="5378360at2"/>
<accession>L0RB98</accession>
<dbReference type="Pfam" id="PF02518">
    <property type="entry name" value="HATPase_c"/>
    <property type="match status" value="1"/>
</dbReference>
<dbReference type="SUPFAM" id="SSF47384">
    <property type="entry name" value="Homodimeric domain of signal transducing histidine kinase"/>
    <property type="match status" value="1"/>
</dbReference>
<dbReference type="InterPro" id="IPR036890">
    <property type="entry name" value="HATPase_C_sf"/>
</dbReference>
<dbReference type="Pfam" id="PF00512">
    <property type="entry name" value="HisKA"/>
    <property type="match status" value="1"/>
</dbReference>
<dbReference type="Gene3D" id="3.40.50.2300">
    <property type="match status" value="1"/>
</dbReference>
<dbReference type="InterPro" id="IPR003660">
    <property type="entry name" value="HAMP_dom"/>
</dbReference>
<evidence type="ECO:0000256" key="10">
    <source>
        <dbReference type="SAM" id="Phobius"/>
    </source>
</evidence>
<dbReference type="Pfam" id="PF00072">
    <property type="entry name" value="Response_reg"/>
    <property type="match status" value="1"/>
</dbReference>
<dbReference type="SMART" id="SM00448">
    <property type="entry name" value="REC"/>
    <property type="match status" value="1"/>
</dbReference>
<keyword evidence="6 14" id="KW-0418">Kinase</keyword>
<keyword evidence="9" id="KW-0175">Coiled coil</keyword>
<dbReference type="Pfam" id="PF00672">
    <property type="entry name" value="HAMP"/>
    <property type="match status" value="1"/>
</dbReference>
<dbReference type="STRING" id="1121451.DESAM_21211"/>
<feature type="domain" description="Response regulatory" evidence="12">
    <location>
        <begin position="657"/>
        <end position="776"/>
    </location>
</feature>
<dbReference type="Gene3D" id="3.30.565.10">
    <property type="entry name" value="Histidine kinase-like ATPase, C-terminal domain"/>
    <property type="match status" value="1"/>
</dbReference>
<evidence type="ECO:0000313" key="14">
    <source>
        <dbReference type="EMBL" id="CCO23492.1"/>
    </source>
</evidence>
<evidence type="ECO:0000256" key="1">
    <source>
        <dbReference type="ARBA" id="ARBA00000085"/>
    </source>
</evidence>
<dbReference type="InterPro" id="IPR003661">
    <property type="entry name" value="HisK_dim/P_dom"/>
</dbReference>
<gene>
    <name evidence="14" type="ORF">DESAM_21211</name>
</gene>
<evidence type="ECO:0000256" key="5">
    <source>
        <dbReference type="ARBA" id="ARBA00022679"/>
    </source>
</evidence>
<reference evidence="14 15" key="1">
    <citation type="submission" date="2012-10" db="EMBL/GenBank/DDBJ databases">
        <authorList>
            <person name="Genoscope - CEA"/>
        </authorList>
    </citation>
    <scope>NUCLEOTIDE SEQUENCE [LARGE SCALE GENOMIC DNA]</scope>
    <source>
        <strain evidence="15">AM13 / DSM 14728</strain>
    </source>
</reference>
<dbReference type="SUPFAM" id="SSF158472">
    <property type="entry name" value="HAMP domain-like"/>
    <property type="match status" value="1"/>
</dbReference>
<dbReference type="CDD" id="cd06225">
    <property type="entry name" value="HAMP"/>
    <property type="match status" value="1"/>
</dbReference>
<name>L0RB98_9BACT</name>
<keyword evidence="15" id="KW-1185">Reference proteome</keyword>